<name>A0A518K026_9BACT</name>
<dbReference type="EMBL" id="CP036348">
    <property type="protein sequence ID" value="QDV71146.1"/>
    <property type="molecule type" value="Genomic_DNA"/>
</dbReference>
<protein>
    <submittedName>
        <fullName evidence="2">Uncharacterized protein</fullName>
    </submittedName>
</protein>
<proteinExistence type="predicted"/>
<gene>
    <name evidence="2" type="ORF">Poly24_48800</name>
</gene>
<keyword evidence="3" id="KW-1185">Reference proteome</keyword>
<dbReference type="AlphaFoldDB" id="A0A518K026"/>
<evidence type="ECO:0000313" key="3">
    <source>
        <dbReference type="Proteomes" id="UP000315082"/>
    </source>
</evidence>
<dbReference type="OrthoDB" id="284927at2"/>
<keyword evidence="1" id="KW-1133">Transmembrane helix</keyword>
<keyword evidence="1" id="KW-0812">Transmembrane</keyword>
<evidence type="ECO:0000256" key="1">
    <source>
        <dbReference type="SAM" id="Phobius"/>
    </source>
</evidence>
<evidence type="ECO:0000313" key="2">
    <source>
        <dbReference type="EMBL" id="QDV71146.1"/>
    </source>
</evidence>
<organism evidence="2 3">
    <name type="scientific">Rosistilla carotiformis</name>
    <dbReference type="NCBI Taxonomy" id="2528017"/>
    <lineage>
        <taxon>Bacteria</taxon>
        <taxon>Pseudomonadati</taxon>
        <taxon>Planctomycetota</taxon>
        <taxon>Planctomycetia</taxon>
        <taxon>Pirellulales</taxon>
        <taxon>Pirellulaceae</taxon>
        <taxon>Rosistilla</taxon>
    </lineage>
</organism>
<dbReference type="KEGG" id="rcf:Poly24_48800"/>
<reference evidence="2 3" key="1">
    <citation type="submission" date="2019-02" db="EMBL/GenBank/DDBJ databases">
        <title>Deep-cultivation of Planctomycetes and their phenomic and genomic characterization uncovers novel biology.</title>
        <authorList>
            <person name="Wiegand S."/>
            <person name="Jogler M."/>
            <person name="Boedeker C."/>
            <person name="Pinto D."/>
            <person name="Vollmers J."/>
            <person name="Rivas-Marin E."/>
            <person name="Kohn T."/>
            <person name="Peeters S.H."/>
            <person name="Heuer A."/>
            <person name="Rast P."/>
            <person name="Oberbeckmann S."/>
            <person name="Bunk B."/>
            <person name="Jeske O."/>
            <person name="Meyerdierks A."/>
            <person name="Storesund J.E."/>
            <person name="Kallscheuer N."/>
            <person name="Luecker S."/>
            <person name="Lage O.M."/>
            <person name="Pohl T."/>
            <person name="Merkel B.J."/>
            <person name="Hornburger P."/>
            <person name="Mueller R.-W."/>
            <person name="Bruemmer F."/>
            <person name="Labrenz M."/>
            <person name="Spormann A.M."/>
            <person name="Op den Camp H."/>
            <person name="Overmann J."/>
            <person name="Amann R."/>
            <person name="Jetten M.S.M."/>
            <person name="Mascher T."/>
            <person name="Medema M.H."/>
            <person name="Devos D.P."/>
            <person name="Kaster A.-K."/>
            <person name="Ovreas L."/>
            <person name="Rohde M."/>
            <person name="Galperin M.Y."/>
            <person name="Jogler C."/>
        </authorList>
    </citation>
    <scope>NUCLEOTIDE SEQUENCE [LARGE SCALE GENOMIC DNA]</scope>
    <source>
        <strain evidence="2 3">Poly24</strain>
    </source>
</reference>
<accession>A0A518K026</accession>
<keyword evidence="1" id="KW-0472">Membrane</keyword>
<feature type="transmembrane region" description="Helical" evidence="1">
    <location>
        <begin position="23"/>
        <end position="43"/>
    </location>
</feature>
<dbReference type="RefSeq" id="WP_145101421.1">
    <property type="nucleotide sequence ID" value="NZ_CP036348.1"/>
</dbReference>
<dbReference type="Proteomes" id="UP000315082">
    <property type="component" value="Chromosome"/>
</dbReference>
<sequence length="123" mass="13734">MSTRVGDLATHFQSATTESNQSFVVGVAMGILVPAVGIGYLVYRKFYPSEGELCSHNKLFDGLCQVHGLAKTDRRLLLRIAEEMEIEQAALLFTNPTLLRTASRKQIAASRDRILQLHRVLFD</sequence>